<keyword evidence="1" id="KW-0596">Phosphopantetheine</keyword>
<dbReference type="CDD" id="cd05195">
    <property type="entry name" value="enoyl_red"/>
    <property type="match status" value="1"/>
</dbReference>
<dbReference type="InterPro" id="IPR018201">
    <property type="entry name" value="Ketoacyl_synth_AS"/>
</dbReference>
<dbReference type="SMART" id="SM00827">
    <property type="entry name" value="PKS_AT"/>
    <property type="match status" value="1"/>
</dbReference>
<dbReference type="SMART" id="SM00829">
    <property type="entry name" value="PKS_ER"/>
    <property type="match status" value="1"/>
</dbReference>
<evidence type="ECO:0000256" key="4">
    <source>
        <dbReference type="ARBA" id="ARBA00022857"/>
    </source>
</evidence>
<evidence type="ECO:0000256" key="2">
    <source>
        <dbReference type="ARBA" id="ARBA00022553"/>
    </source>
</evidence>
<dbReference type="SUPFAM" id="SSF51735">
    <property type="entry name" value="NAD(P)-binding Rossmann-fold domains"/>
    <property type="match status" value="4"/>
</dbReference>
<dbReference type="Gene3D" id="3.90.180.10">
    <property type="entry name" value="Medium-chain alcohol dehydrogenases, catalytic domain"/>
    <property type="match status" value="1"/>
</dbReference>
<dbReference type="Pfam" id="PF08240">
    <property type="entry name" value="ADH_N"/>
    <property type="match status" value="1"/>
</dbReference>
<dbReference type="SUPFAM" id="SSF50129">
    <property type="entry name" value="GroES-like"/>
    <property type="match status" value="1"/>
</dbReference>
<dbReference type="CDD" id="cd02440">
    <property type="entry name" value="AdoMet_MTases"/>
    <property type="match status" value="1"/>
</dbReference>
<gene>
    <name evidence="11" type="ORF">ACFQDI_24625</name>
</gene>
<dbReference type="InterPro" id="IPR001227">
    <property type="entry name" value="Ac_transferase_dom_sf"/>
</dbReference>
<dbReference type="Gene3D" id="3.10.129.110">
    <property type="entry name" value="Polyketide synthase dehydratase"/>
    <property type="match status" value="1"/>
</dbReference>
<dbReference type="InterPro" id="IPR020843">
    <property type="entry name" value="ER"/>
</dbReference>
<dbReference type="InterPro" id="IPR049551">
    <property type="entry name" value="PKS_DH_C"/>
</dbReference>
<dbReference type="RefSeq" id="WP_377172053.1">
    <property type="nucleotide sequence ID" value="NZ_JBHSMQ010000016.1"/>
</dbReference>
<dbReference type="InterPro" id="IPR036736">
    <property type="entry name" value="ACP-like_sf"/>
</dbReference>
<dbReference type="SMART" id="SM00825">
    <property type="entry name" value="PKS_KS"/>
    <property type="match status" value="1"/>
</dbReference>
<dbReference type="SMART" id="SM00822">
    <property type="entry name" value="PKS_KR"/>
    <property type="match status" value="1"/>
</dbReference>
<evidence type="ECO:0000256" key="5">
    <source>
        <dbReference type="ARBA" id="ARBA00023268"/>
    </source>
</evidence>
<dbReference type="InterPro" id="IPR013154">
    <property type="entry name" value="ADH-like_N"/>
</dbReference>
<evidence type="ECO:0000259" key="8">
    <source>
        <dbReference type="PROSITE" id="PS50075"/>
    </source>
</evidence>
<feature type="domain" description="Carrier" evidence="8">
    <location>
        <begin position="2440"/>
        <end position="2518"/>
    </location>
</feature>
<dbReference type="InterPro" id="IPR032821">
    <property type="entry name" value="PKS_assoc"/>
</dbReference>
<dbReference type="Pfam" id="PF16197">
    <property type="entry name" value="KAsynt_C_assoc"/>
    <property type="match status" value="1"/>
</dbReference>
<dbReference type="SUPFAM" id="SSF53901">
    <property type="entry name" value="Thiolase-like"/>
    <property type="match status" value="1"/>
</dbReference>
<feature type="active site" description="Proton donor; for dehydratase activity" evidence="7">
    <location>
        <position position="1101"/>
    </location>
</feature>
<dbReference type="InterPro" id="IPR014031">
    <property type="entry name" value="Ketoacyl_synth_C"/>
</dbReference>
<dbReference type="NCBIfam" id="TIGR01746">
    <property type="entry name" value="Thioester-redct"/>
    <property type="match status" value="1"/>
</dbReference>
<keyword evidence="6" id="KW-0012">Acyltransferase</keyword>
<dbReference type="Pfam" id="PF08659">
    <property type="entry name" value="KR"/>
    <property type="match status" value="1"/>
</dbReference>
<dbReference type="PANTHER" id="PTHR43775:SF37">
    <property type="entry name" value="SI:DKEY-61P9.11"/>
    <property type="match status" value="1"/>
</dbReference>
<dbReference type="Pfam" id="PF08242">
    <property type="entry name" value="Methyltransf_12"/>
    <property type="match status" value="1"/>
</dbReference>
<feature type="active site" description="Proton acceptor; for dehydratase activity" evidence="7">
    <location>
        <position position="934"/>
    </location>
</feature>
<dbReference type="PROSITE" id="PS50075">
    <property type="entry name" value="CARRIER"/>
    <property type="match status" value="1"/>
</dbReference>
<dbReference type="Pfam" id="PF00698">
    <property type="entry name" value="Acyl_transf_1"/>
    <property type="match status" value="1"/>
</dbReference>
<dbReference type="CDD" id="cd08955">
    <property type="entry name" value="KR_2_FAS_SDR_x"/>
    <property type="match status" value="1"/>
</dbReference>
<dbReference type="SUPFAM" id="SSF55048">
    <property type="entry name" value="Probable ACP-binding domain of malonyl-CoA ACP transacylase"/>
    <property type="match status" value="1"/>
</dbReference>
<evidence type="ECO:0000256" key="3">
    <source>
        <dbReference type="ARBA" id="ARBA00022679"/>
    </source>
</evidence>
<dbReference type="PROSITE" id="PS52004">
    <property type="entry name" value="KS3_2"/>
    <property type="match status" value="1"/>
</dbReference>
<evidence type="ECO:0000313" key="11">
    <source>
        <dbReference type="EMBL" id="MFC5458078.1"/>
    </source>
</evidence>
<dbReference type="Pfam" id="PF02801">
    <property type="entry name" value="Ketoacyl-synt_C"/>
    <property type="match status" value="1"/>
</dbReference>
<dbReference type="PANTHER" id="PTHR43775">
    <property type="entry name" value="FATTY ACID SYNTHASE"/>
    <property type="match status" value="1"/>
</dbReference>
<dbReference type="Gene3D" id="3.40.366.10">
    <property type="entry name" value="Malonyl-Coenzyme A Acyl Carrier Protein, domain 2"/>
    <property type="match status" value="1"/>
</dbReference>
<reference evidence="12" key="1">
    <citation type="journal article" date="2019" name="Int. J. Syst. Evol. Microbiol.">
        <title>The Global Catalogue of Microorganisms (GCM) 10K type strain sequencing project: providing services to taxonomists for standard genome sequencing and annotation.</title>
        <authorList>
            <consortium name="The Broad Institute Genomics Platform"/>
            <consortium name="The Broad Institute Genome Sequencing Center for Infectious Disease"/>
            <person name="Wu L."/>
            <person name="Ma J."/>
        </authorList>
    </citation>
    <scope>NUCLEOTIDE SEQUENCE [LARGE SCALE GENOMIC DNA]</scope>
    <source>
        <strain evidence="12">CGMCC 4.1469</strain>
    </source>
</reference>
<dbReference type="InterPro" id="IPR057326">
    <property type="entry name" value="KR_dom"/>
</dbReference>
<dbReference type="Pfam" id="PF21089">
    <property type="entry name" value="PKS_DH_N"/>
    <property type="match status" value="1"/>
</dbReference>
<sequence length="2936" mass="318268">MPEPTVADPIAIIGIGCRLPGGATDARSFWQMLMSGVDAISEVSPDRWDHRFYYDPEQGKPGKTYSKWAGLIDEIDHFDAGFFGITQREAPFIDPQQRLLLEATWEALMDAGQQVDIARGEDTGVFVGISTHDYGDIQQNSLGRGVAYPHSATGVAASIAANRISYALNFQGPSVAVDTACSSSMVAVHMACQALWNKECHRAIAAGVNCIITPYPFVAFSSMGMLSPDGRCKAFDASANGFVRGEGVGAVCLKPLSAALADGDPIYAVIRSTAVNQDGRTSGMTVPSRGSQQELIATACRLAGVAPHEIQYAEAHGTGTTIGDLIEGSALGTILGVGRQPGEDCLLGSVKTNIGHLEAGSGIAGLIKVALCLKHGMVPPNLHFKNPNPSLNFERLRLKVPVSATPLRQDAQHRLLACINSFGFGGTNAHAILEAPPPSAPCLPALAHADAPPELILPLSARGSDAALQAVAQSFLTFLESADDSVSIREICAAASRRRTHHEFRLAAVASNRIEMSAALSAFLNGEQTPGLSVGQPVKNARLVFVFSGQGPQWWAMGRELLEQEPVFRQTIQTCHDELLKLGGCSLLDELLRDEKTTRLNETQIAQTALFALQVALAALWQSWGVQPYAVVGHSMGEVAAAHICGALSLPEAVRVIHHRGRCMEKTPLRGKMIAAALTREEAEALITPYGSRASLAAVNGPRMVSISGDSDAVDEIFHAVEQRQLFARYVPVNYAFHSAHMDPVRQELAESLAGLQPQPGKVKIYSTVTGKLAEGTDYDAGYWWHNVRQSVLFAPAIDAVIAAGQTHFLEISPHPVLSNSMSECLAEAEVGGLVLPSLRRQKPERTTLLSTLGNLHVNGHEVDWSSLYPQASSALRLPEYPWQKERFWHEPAFSLQLRTRPGLNPLISLALPGLHPTWETALNKSVLTWLKDHRVGQHLIFPGAGYVDMALAAGRELHPDKPVLIEELEIHRGCILPAGDDVPLLQISCLPEENTFVIQSTLTEAPPSWMQHVTGRLRAEPERRQPAAFDLTAIKQRCLLELDGKAFYQAAAAAELHYGPQFQGLSHVWAGQDEALGQIALPAAVVAEMDRYMVHPALLDACIHPTIAIPADGLYLPARMERIRCYSKPGAKVWAYVRRTQAIARKIIVIDLYILDDAGNVQLEITGFLCKHTAMSSAPGSGAQADWLYQSEWQLKPLASLPVAHTSADYLPDNAPLAATLRAHASRFSAELGMNARYQEWEPRFLQLCRSSIVAVFKQLGWRPKPGESISLPAFLKRAKVDPAHERFIHRLLTLLETEGWLQPDTSAAAPTWKVVGKPTTLNRDKAWQDLVFYFPAFHPELILLDRCTAGLANLLRGKCDSSAVLSANMLEHYQSASVFTRVYNHILGEAVSAALAHAPEGRSIRILEIGAGTGGVASSVLPRLPHALVQYCFTDVSDRGFDQAGKKFSDYASVQYRVLDLDLPPAEQGFADERFDIIILSNSLSLTQNVQRSLQHVRHLLSSGGLLLTLEIERPTPWHDVVCGTDSRWWHFQDTALRSQHPLLPSADWQQLLVSAGFTSVETVADATNHSSASQVVLLARGPELQQASAPPAEPSAEPGFWLIFADQQGLGHKLAASLRQRGDTCQVVIPADEFARISADEVSLRASAAEDHARLLSELPPATILRGAVHLWSLDAPSASDLNTTALAQSQTLVCHSPLYLTQALIASGQASLPGFWLVTRGAQPAGGQMSSLSLTQSPLHGMARVIMSEHPDLHCRTVDLDAIPSAQDSTILVKELLHTDEEAEVSWRGEARYAHRLVHGSLDQLAQSDTSTLTAEQCFRLESAKPGSLDKLVFRAKTRHAPGPKEVEIEICAAALNFRDVMKALGIYPAEAADAMLLGDECAGRIVRVGEGVTQFKPGDEVMALAAGCFGTHVTTVEHAVLLKPAHLTMEEAATLMVTYLTASYALSHQGRMTRGERVLIHAATGGVGQAAVRIARAVGAEIFATAGSEEKRAFLKKIGVEHVLDSRTLAFAGEIRRITQDEGIDLVLNSLAGEAIHQSLSLLRQYGRFLEIGKRDIYGNTKVGLFPFRKNLSYHAIDLGHALDPRNSKSLMTSLKKLFNSHKLPALPYRTFATADAAHAFRYITQARQIGKVVLTMSGSKVSLSAEAPDSALRLNPEATYLVAGGLGGFGLAMSQWLVERGARNLVLSSRSGASTEESRAGVSAMQAAGAKITVIQSDVSDPSSVASLLQEIAHSHPPLRGVFHVAMVLDDGLISQLNAERFQKVTTPKINGAWNLHVQTQHLALDHFVMFSSVASIIGSPGQANYAAANAFLDALANHRRMQGLPALTINWGVMAGVGYVARHKKLEEHFARIGWSGITPAESLPILGRLMQQPGISQMMVSRIDWSKWASVTPAIITTSRYALLTTEDALKNHQSDDANWLRNAVLSAAPADQIGILETFLREQVAKILRTSPAKIDSKRPLNEIGIDSLMAVELIHQIESQTGIAIPTGQLMGGAPTALKLAEILLHTLTGGKTESTAPAQESQPAATAESELVQDADLAHWNIAFAPNSVSEAQIQRPQHLFLTGALEFLGAYLLRDLLLQTPAKVHCLISVADTTEASRQIEAHLRKHGCWQESFSQRIIPVLGDLALPLLGLDPALFDQLALTLDAIHHTEAHINHIAAYGQLRKVNVMGSVEIIRLATQGRLKPVHYLSSASVLAAGEAAAERPLREDSPLPHYDKLLVGYSQSRWVSEQLFVQARAKGLPVHVFRPGLLVGDDQTGICPTDNIIWLFLKTCIASGTGPDSSYSSLLTPVDFVAAAITKLSLGLAGSGRTYHLINPSAPGFRELLHHSRACGYPIREVPEKQWEGELAQSSLEIQYNPVAVYQLFIPRQVLSNLVQEQSAQFCSNMLQDLTGTGITCPPITQTRMQVYLRYLAQIHFLPAPKA</sequence>
<dbReference type="InterPro" id="IPR016035">
    <property type="entry name" value="Acyl_Trfase/lysoPLipase"/>
</dbReference>
<dbReference type="CDD" id="cd00833">
    <property type="entry name" value="PKS"/>
    <property type="match status" value="1"/>
</dbReference>
<dbReference type="Pfam" id="PF07993">
    <property type="entry name" value="NAD_binding_4"/>
    <property type="match status" value="1"/>
</dbReference>
<name>A0ABW0KZB6_9BACT</name>
<organism evidence="11 12">
    <name type="scientific">Prosthecobacter fluviatilis</name>
    <dbReference type="NCBI Taxonomy" id="445931"/>
    <lineage>
        <taxon>Bacteria</taxon>
        <taxon>Pseudomonadati</taxon>
        <taxon>Verrucomicrobiota</taxon>
        <taxon>Verrucomicrobiia</taxon>
        <taxon>Verrucomicrobiales</taxon>
        <taxon>Verrucomicrobiaceae</taxon>
        <taxon>Prosthecobacter</taxon>
    </lineage>
</organism>
<dbReference type="Pfam" id="PF00550">
    <property type="entry name" value="PP-binding"/>
    <property type="match status" value="1"/>
</dbReference>
<evidence type="ECO:0000259" key="10">
    <source>
        <dbReference type="PROSITE" id="PS52019"/>
    </source>
</evidence>
<dbReference type="InterPro" id="IPR013120">
    <property type="entry name" value="FAR_NAD-bd"/>
</dbReference>
<dbReference type="InterPro" id="IPR042104">
    <property type="entry name" value="PKS_dehydratase_sf"/>
</dbReference>
<dbReference type="Pfam" id="PF00107">
    <property type="entry name" value="ADH_zinc_N"/>
    <property type="match status" value="1"/>
</dbReference>
<dbReference type="SMART" id="SM00826">
    <property type="entry name" value="PKS_DH"/>
    <property type="match status" value="1"/>
</dbReference>
<dbReference type="InterPro" id="IPR016036">
    <property type="entry name" value="Malonyl_transacylase_ACP-bd"/>
</dbReference>
<feature type="region of interest" description="N-terminal hotdog fold" evidence="7">
    <location>
        <begin position="901"/>
        <end position="1025"/>
    </location>
</feature>
<evidence type="ECO:0000313" key="12">
    <source>
        <dbReference type="Proteomes" id="UP001596052"/>
    </source>
</evidence>
<dbReference type="InterPro" id="IPR020807">
    <property type="entry name" value="PKS_DH"/>
</dbReference>
<dbReference type="Proteomes" id="UP001596052">
    <property type="component" value="Unassembled WGS sequence"/>
</dbReference>
<protein>
    <submittedName>
        <fullName evidence="11">Thioester reductase domain-containing protein</fullName>
    </submittedName>
</protein>
<dbReference type="CDD" id="cd05235">
    <property type="entry name" value="SDR_e1"/>
    <property type="match status" value="1"/>
</dbReference>
<dbReference type="InterPro" id="IPR006162">
    <property type="entry name" value="Ppantetheine_attach_site"/>
</dbReference>
<comment type="caution">
    <text evidence="11">The sequence shown here is derived from an EMBL/GenBank/DDBJ whole genome shotgun (WGS) entry which is preliminary data.</text>
</comment>
<keyword evidence="3" id="KW-0808">Transferase</keyword>
<evidence type="ECO:0000256" key="7">
    <source>
        <dbReference type="PROSITE-ProRule" id="PRU01363"/>
    </source>
</evidence>
<dbReference type="Pfam" id="PF14765">
    <property type="entry name" value="PS-DH"/>
    <property type="match status" value="1"/>
</dbReference>
<feature type="domain" description="Ketosynthase family 3 (KS3)" evidence="9">
    <location>
        <begin position="7"/>
        <end position="435"/>
    </location>
</feature>
<feature type="domain" description="PKS/mFAS DH" evidence="10">
    <location>
        <begin position="901"/>
        <end position="1180"/>
    </location>
</feature>
<dbReference type="InterPro" id="IPR050091">
    <property type="entry name" value="PKS_NRPS_Biosynth_Enz"/>
</dbReference>
<dbReference type="InterPro" id="IPR020806">
    <property type="entry name" value="PKS_PP-bd"/>
</dbReference>
<dbReference type="Gene3D" id="1.10.1200.10">
    <property type="entry name" value="ACP-like"/>
    <property type="match status" value="1"/>
</dbReference>
<evidence type="ECO:0000256" key="1">
    <source>
        <dbReference type="ARBA" id="ARBA00022450"/>
    </source>
</evidence>
<dbReference type="InterPro" id="IPR020841">
    <property type="entry name" value="PKS_Beta-ketoAc_synthase_dom"/>
</dbReference>
<dbReference type="InterPro" id="IPR014043">
    <property type="entry name" value="Acyl_transferase_dom"/>
</dbReference>
<keyword evidence="12" id="KW-1185">Reference proteome</keyword>
<dbReference type="InterPro" id="IPR013149">
    <property type="entry name" value="ADH-like_C"/>
</dbReference>
<dbReference type="InterPro" id="IPR049552">
    <property type="entry name" value="PKS_DH_N"/>
</dbReference>
<dbReference type="PROSITE" id="PS52019">
    <property type="entry name" value="PKS_MFAS_DH"/>
    <property type="match status" value="1"/>
</dbReference>
<dbReference type="SUPFAM" id="SSF47336">
    <property type="entry name" value="ACP-like"/>
    <property type="match status" value="1"/>
</dbReference>
<dbReference type="SMART" id="SM00823">
    <property type="entry name" value="PKS_PP"/>
    <property type="match status" value="1"/>
</dbReference>
<dbReference type="InterPro" id="IPR014030">
    <property type="entry name" value="Ketoacyl_synth_N"/>
</dbReference>
<dbReference type="InterPro" id="IPR016039">
    <property type="entry name" value="Thiolase-like"/>
</dbReference>
<keyword evidence="5" id="KW-0511">Multifunctional enzyme</keyword>
<dbReference type="InterPro" id="IPR013968">
    <property type="entry name" value="PKS_KR"/>
</dbReference>
<dbReference type="SUPFAM" id="SSF52151">
    <property type="entry name" value="FabD/lysophospholipase-like"/>
    <property type="match status" value="1"/>
</dbReference>
<evidence type="ECO:0000259" key="9">
    <source>
        <dbReference type="PROSITE" id="PS52004"/>
    </source>
</evidence>
<accession>A0ABW0KZB6</accession>
<keyword evidence="4" id="KW-0521">NADP</keyword>
<dbReference type="Gene3D" id="3.40.50.150">
    <property type="entry name" value="Vaccinia Virus protein VP39"/>
    <property type="match status" value="1"/>
</dbReference>
<dbReference type="InterPro" id="IPR013217">
    <property type="entry name" value="Methyltransf_12"/>
</dbReference>
<dbReference type="InterPro" id="IPR010080">
    <property type="entry name" value="Thioester_reductase-like_dom"/>
</dbReference>
<dbReference type="InterPro" id="IPR009081">
    <property type="entry name" value="PP-bd_ACP"/>
</dbReference>
<dbReference type="PROSITE" id="PS00606">
    <property type="entry name" value="KS3_1"/>
    <property type="match status" value="1"/>
</dbReference>
<keyword evidence="2" id="KW-0597">Phosphoprotein</keyword>
<dbReference type="Gene3D" id="3.30.70.3290">
    <property type="match status" value="1"/>
</dbReference>
<dbReference type="Gene3D" id="3.40.50.720">
    <property type="entry name" value="NAD(P)-binding Rossmann-like Domain"/>
    <property type="match status" value="4"/>
</dbReference>
<dbReference type="InterPro" id="IPR036291">
    <property type="entry name" value="NAD(P)-bd_dom_sf"/>
</dbReference>
<dbReference type="EMBL" id="JBHSMQ010000016">
    <property type="protein sequence ID" value="MFC5458078.1"/>
    <property type="molecule type" value="Genomic_DNA"/>
</dbReference>
<dbReference type="Pfam" id="PF00109">
    <property type="entry name" value="ketoacyl-synt"/>
    <property type="match status" value="1"/>
</dbReference>
<proteinExistence type="predicted"/>
<dbReference type="InterPro" id="IPR029063">
    <property type="entry name" value="SAM-dependent_MTases_sf"/>
</dbReference>
<dbReference type="Gene3D" id="3.40.47.10">
    <property type="match status" value="1"/>
</dbReference>
<dbReference type="PROSITE" id="PS00012">
    <property type="entry name" value="PHOSPHOPANTETHEINE"/>
    <property type="match status" value="1"/>
</dbReference>
<feature type="region of interest" description="C-terminal hotdog fold" evidence="7">
    <location>
        <begin position="1040"/>
        <end position="1180"/>
    </location>
</feature>
<evidence type="ECO:0000256" key="6">
    <source>
        <dbReference type="ARBA" id="ARBA00023315"/>
    </source>
</evidence>
<dbReference type="InterPro" id="IPR011032">
    <property type="entry name" value="GroES-like_sf"/>
</dbReference>
<dbReference type="SUPFAM" id="SSF53335">
    <property type="entry name" value="S-adenosyl-L-methionine-dependent methyltransferases"/>
    <property type="match status" value="1"/>
</dbReference>
<dbReference type="InterPro" id="IPR049900">
    <property type="entry name" value="PKS_mFAS_DH"/>
</dbReference>
<dbReference type="SMART" id="SM01294">
    <property type="entry name" value="PKS_PP_betabranch"/>
    <property type="match status" value="1"/>
</dbReference>